<dbReference type="Proteomes" id="UP000184052">
    <property type="component" value="Unassembled WGS sequence"/>
</dbReference>
<dbReference type="GO" id="GO:0051539">
    <property type="term" value="F:4 iron, 4 sulfur cluster binding"/>
    <property type="evidence" value="ECO:0007669"/>
    <property type="project" value="UniProtKB-KW"/>
</dbReference>
<keyword evidence="2" id="KW-0479">Metal-binding</keyword>
<dbReference type="InterPro" id="IPR035965">
    <property type="entry name" value="PAS-like_dom_sf"/>
</dbReference>
<gene>
    <name evidence="7" type="ORF">SAMN02745751_02169</name>
</gene>
<dbReference type="InterPro" id="IPR050340">
    <property type="entry name" value="Cytosolic_Fe-S_CAF"/>
</dbReference>
<dbReference type="InterPro" id="IPR009016">
    <property type="entry name" value="Fe_hydrogenase"/>
</dbReference>
<dbReference type="EMBL" id="FQZL01000015">
    <property type="protein sequence ID" value="SHJ28119.1"/>
    <property type="molecule type" value="Genomic_DNA"/>
</dbReference>
<dbReference type="PROSITE" id="PS51656">
    <property type="entry name" value="4FE4S"/>
    <property type="match status" value="1"/>
</dbReference>
<dbReference type="Pfam" id="PF13237">
    <property type="entry name" value="Fer4_10"/>
    <property type="match status" value="1"/>
</dbReference>
<dbReference type="InterPro" id="IPR004108">
    <property type="entry name" value="Fe_hydrogenase_lsu_C"/>
</dbReference>
<evidence type="ECO:0000259" key="6">
    <source>
        <dbReference type="PROSITE" id="PS51656"/>
    </source>
</evidence>
<protein>
    <submittedName>
        <fullName evidence="7">PAS domain S-box-containing protein</fullName>
    </submittedName>
</protein>
<dbReference type="NCBIfam" id="TIGR00229">
    <property type="entry name" value="sensory_box"/>
    <property type="match status" value="1"/>
</dbReference>
<dbReference type="SUPFAM" id="SSF53920">
    <property type="entry name" value="Fe-only hydrogenase"/>
    <property type="match status" value="1"/>
</dbReference>
<evidence type="ECO:0000313" key="8">
    <source>
        <dbReference type="Proteomes" id="UP000184052"/>
    </source>
</evidence>
<evidence type="ECO:0000256" key="2">
    <source>
        <dbReference type="ARBA" id="ARBA00022723"/>
    </source>
</evidence>
<dbReference type="RefSeq" id="WP_073049601.1">
    <property type="nucleotide sequence ID" value="NZ_FQZL01000015.1"/>
</dbReference>
<dbReference type="GO" id="GO:0046872">
    <property type="term" value="F:metal ion binding"/>
    <property type="evidence" value="ECO:0007669"/>
    <property type="project" value="UniProtKB-KW"/>
</dbReference>
<dbReference type="InterPro" id="IPR000014">
    <property type="entry name" value="PAS"/>
</dbReference>
<dbReference type="Pfam" id="PF04060">
    <property type="entry name" value="FeS"/>
    <property type="match status" value="1"/>
</dbReference>
<dbReference type="PROSITE" id="PS51379">
    <property type="entry name" value="4FE4S_FER_2"/>
    <property type="match status" value="2"/>
</dbReference>
<organism evidence="7 8">
    <name type="scientific">Dethiosulfatibacter aminovorans DSM 17477</name>
    <dbReference type="NCBI Taxonomy" id="1121476"/>
    <lineage>
        <taxon>Bacteria</taxon>
        <taxon>Bacillati</taxon>
        <taxon>Bacillota</taxon>
        <taxon>Tissierellia</taxon>
        <taxon>Dethiosulfatibacter</taxon>
    </lineage>
</organism>
<dbReference type="Gene3D" id="3.40.950.10">
    <property type="entry name" value="Fe-only Hydrogenase (Larger Subunit), Chain L, domain 3"/>
    <property type="match status" value="1"/>
</dbReference>
<keyword evidence="8" id="KW-1185">Reference proteome</keyword>
<dbReference type="CDD" id="cd00130">
    <property type="entry name" value="PAS"/>
    <property type="match status" value="1"/>
</dbReference>
<feature type="domain" description="4Fe-4S ferredoxin-type" evidence="5">
    <location>
        <begin position="2"/>
        <end position="30"/>
    </location>
</feature>
<dbReference type="PANTHER" id="PTHR11615">
    <property type="entry name" value="NITRATE, FORMATE, IRON DEHYDROGENASE"/>
    <property type="match status" value="1"/>
</dbReference>
<evidence type="ECO:0000259" key="5">
    <source>
        <dbReference type="PROSITE" id="PS51379"/>
    </source>
</evidence>
<dbReference type="Pfam" id="PF02906">
    <property type="entry name" value="Fe_hyd_lg_C"/>
    <property type="match status" value="1"/>
</dbReference>
<name>A0A1M6I0W1_9FIRM</name>
<dbReference type="InterPro" id="IPR017900">
    <property type="entry name" value="4Fe4S_Fe_S_CS"/>
</dbReference>
<keyword evidence="4" id="KW-0411">Iron-sulfur</keyword>
<evidence type="ECO:0000256" key="3">
    <source>
        <dbReference type="ARBA" id="ARBA00023004"/>
    </source>
</evidence>
<evidence type="ECO:0000256" key="1">
    <source>
        <dbReference type="ARBA" id="ARBA00022485"/>
    </source>
</evidence>
<evidence type="ECO:0000313" key="7">
    <source>
        <dbReference type="EMBL" id="SHJ28119.1"/>
    </source>
</evidence>
<dbReference type="Gene3D" id="3.30.450.20">
    <property type="entry name" value="PAS domain"/>
    <property type="match status" value="1"/>
</dbReference>
<dbReference type="AlphaFoldDB" id="A0A1M6I0W1"/>
<evidence type="ECO:0000256" key="4">
    <source>
        <dbReference type="ARBA" id="ARBA00023014"/>
    </source>
</evidence>
<dbReference type="PROSITE" id="PS00198">
    <property type="entry name" value="4FE4S_FER_1"/>
    <property type="match status" value="1"/>
</dbReference>
<sequence>MKIMDFYPANCKNCYKCVRNCPVKAIRIVNDQAEIIEDKCIGCGRCFNVCPQNARNIHSDLDNVREALKRKKVVVSIAPSYRGIYPNYKKLIGALKTLGIDKVEETAVGAELVTSLYGKYMEDNPGKNVITSCCPSVNLLIRRYFSEIRDSIIPVDTPMIIHSKLLKEKYGDNAYVVFLGPCISKKIEACGYQKQGIIDAVISFEELEGWLRDEDINIDDCDEIMPDMEAGRTGSRYPLERGILSGLEKSLAKNAMTPISVNGLENCMMIFEALRDGEIENICIEANVCSGGCIGGPAVPKDFDNIYKRKIRAMNSIDELENENIEDTYLENIERLRPYDRIFTRKKYEPPVLEEEEMAEILARMGKYSKDDELNCGACGYDSCRDKAIAVYEGNSHPEMCIPYMRMQAERLSNIIFEYSPNILILLDEDKNVLDINPKGEKAFNVKLNNIKGKSIEMIMSSNDFDKVVEEGRNIIDKKINFPNYGLKLKENIIHIKEHKLIYGLFSNVTDEEKRNNELAQLKFNTLDTVNTVIDRQMRVAQEIAGLLGETTAEAKIALLNLKKVVENEEGELK</sequence>
<dbReference type="SMART" id="SM00091">
    <property type="entry name" value="PAS"/>
    <property type="match status" value="1"/>
</dbReference>
<dbReference type="SUPFAM" id="SSF54862">
    <property type="entry name" value="4Fe-4S ferredoxins"/>
    <property type="match status" value="1"/>
</dbReference>
<dbReference type="SUPFAM" id="SSF55785">
    <property type="entry name" value="PYP-like sensor domain (PAS domain)"/>
    <property type="match status" value="1"/>
</dbReference>
<dbReference type="Gene3D" id="3.30.70.20">
    <property type="match status" value="1"/>
</dbReference>
<keyword evidence="1" id="KW-0004">4Fe-4S</keyword>
<dbReference type="InterPro" id="IPR007202">
    <property type="entry name" value="4Fe-4S_dom"/>
</dbReference>
<accession>A0A1M6I0W1</accession>
<proteinExistence type="predicted"/>
<feature type="domain" description="4Fe-4S ferredoxin-type" evidence="5">
    <location>
        <begin position="31"/>
        <end position="60"/>
    </location>
</feature>
<feature type="domain" description="4Fe-4S" evidence="6">
    <location>
        <begin position="357"/>
        <end position="418"/>
    </location>
</feature>
<dbReference type="Gene3D" id="1.10.15.40">
    <property type="entry name" value="Electron transport complex subunit B, putative Fe-S cluster"/>
    <property type="match status" value="1"/>
</dbReference>
<reference evidence="7 8" key="1">
    <citation type="submission" date="2016-11" db="EMBL/GenBank/DDBJ databases">
        <authorList>
            <person name="Jaros S."/>
            <person name="Januszkiewicz K."/>
            <person name="Wedrychowicz H."/>
        </authorList>
    </citation>
    <scope>NUCLEOTIDE SEQUENCE [LARGE SCALE GENOMIC DNA]</scope>
    <source>
        <strain evidence="7 8">DSM 17477</strain>
    </source>
</reference>
<dbReference type="InterPro" id="IPR017896">
    <property type="entry name" value="4Fe4S_Fe-S-bd"/>
</dbReference>
<keyword evidence="3" id="KW-0408">Iron</keyword>
<dbReference type="STRING" id="1121476.SAMN02745751_02169"/>